<organism evidence="2 3">
    <name type="scientific">Candidatus Methylacidithermus pantelleriae</name>
    <dbReference type="NCBI Taxonomy" id="2744239"/>
    <lineage>
        <taxon>Bacteria</taxon>
        <taxon>Pseudomonadati</taxon>
        <taxon>Verrucomicrobiota</taxon>
        <taxon>Methylacidiphilae</taxon>
        <taxon>Methylacidiphilales</taxon>
        <taxon>Methylacidiphilaceae</taxon>
        <taxon>Candidatus Methylacidithermus</taxon>
    </lineage>
</organism>
<dbReference type="PANTHER" id="PTHR47738">
    <property type="entry name" value="PTS SYSTEM FRUCTOSE-LIKE EIIA COMPONENT-RELATED"/>
    <property type="match status" value="1"/>
</dbReference>
<dbReference type="AlphaFoldDB" id="A0A8J2BUS7"/>
<feature type="domain" description="PTS EIIA type-2" evidence="1">
    <location>
        <begin position="10"/>
        <end position="153"/>
    </location>
</feature>
<reference evidence="2" key="1">
    <citation type="submission" date="2021-02" db="EMBL/GenBank/DDBJ databases">
        <authorList>
            <person name="Cremers G."/>
            <person name="Picone N."/>
        </authorList>
    </citation>
    <scope>NUCLEOTIDE SEQUENCE</scope>
    <source>
        <strain evidence="2">PQ17</strain>
    </source>
</reference>
<dbReference type="InterPro" id="IPR016152">
    <property type="entry name" value="PTrfase/Anion_transptr"/>
</dbReference>
<keyword evidence="3" id="KW-1185">Reference proteome</keyword>
<evidence type="ECO:0000313" key="2">
    <source>
        <dbReference type="EMBL" id="CAF0700709.1"/>
    </source>
</evidence>
<dbReference type="PANTHER" id="PTHR47738:SF2">
    <property type="entry name" value="PTS SYSTEM FRUCTOSE-LIKE EIIA COMPONENT"/>
    <property type="match status" value="1"/>
</dbReference>
<dbReference type="RefSeq" id="WP_174582162.1">
    <property type="nucleotide sequence ID" value="NZ_CAJNOB010000034.1"/>
</dbReference>
<keyword evidence="2" id="KW-0813">Transport</keyword>
<dbReference type="CDD" id="cd00211">
    <property type="entry name" value="PTS_IIA_fru"/>
    <property type="match status" value="1"/>
</dbReference>
<dbReference type="InterPro" id="IPR002178">
    <property type="entry name" value="PTS_EIIA_type-2_dom"/>
</dbReference>
<dbReference type="Proteomes" id="UP000663859">
    <property type="component" value="Unassembled WGS sequence"/>
</dbReference>
<gene>
    <name evidence="2" type="ORF">MPNT_40007</name>
</gene>
<dbReference type="PROSITE" id="PS51094">
    <property type="entry name" value="PTS_EIIA_TYPE_2"/>
    <property type="match status" value="1"/>
</dbReference>
<sequence>MVEEDMLVSDLLSPEQIKLELTSTTRLEAIYEVALLLEHHPCVVELQSFYQAVVARERLQSTYVGEGVAFPHARTDFVKDMVIAVGRSSQGIYFGDAERKVSLIFLLGTPKRLTSHYLALVGGLARLVKDTTVRTQLIQAPTAERFIAVLEEAEKRI</sequence>
<dbReference type="Pfam" id="PF00359">
    <property type="entry name" value="PTS_EIIA_2"/>
    <property type="match status" value="1"/>
</dbReference>
<dbReference type="EMBL" id="CAJNOB010000034">
    <property type="protein sequence ID" value="CAF0700709.1"/>
    <property type="molecule type" value="Genomic_DNA"/>
</dbReference>
<dbReference type="SUPFAM" id="SSF55804">
    <property type="entry name" value="Phoshotransferase/anion transport protein"/>
    <property type="match status" value="1"/>
</dbReference>
<evidence type="ECO:0000259" key="1">
    <source>
        <dbReference type="PROSITE" id="PS51094"/>
    </source>
</evidence>
<dbReference type="Gene3D" id="3.40.930.10">
    <property type="entry name" value="Mannitol-specific EII, Chain A"/>
    <property type="match status" value="1"/>
</dbReference>
<dbReference type="InterPro" id="IPR051541">
    <property type="entry name" value="PTS_SugarTrans_NitroReg"/>
</dbReference>
<name>A0A8J2BUS7_9BACT</name>
<proteinExistence type="predicted"/>
<comment type="caution">
    <text evidence="2">The sequence shown here is derived from an EMBL/GenBank/DDBJ whole genome shotgun (WGS) entry which is preliminary data.</text>
</comment>
<evidence type="ECO:0000313" key="3">
    <source>
        <dbReference type="Proteomes" id="UP000663859"/>
    </source>
</evidence>
<protein>
    <submittedName>
        <fullName evidence="2">PTS glucose transporter subunit IIA</fullName>
    </submittedName>
</protein>
<keyword evidence="2" id="KW-0762">Sugar transport</keyword>
<accession>A0A8J2BUS7</accession>